<dbReference type="Pfam" id="PF00704">
    <property type="entry name" value="Glyco_hydro_18"/>
    <property type="match status" value="1"/>
</dbReference>
<dbReference type="PANTHER" id="PTHR46066">
    <property type="entry name" value="CHITINASE DOMAIN-CONTAINING PROTEIN 1 FAMILY MEMBER"/>
    <property type="match status" value="1"/>
</dbReference>
<keyword evidence="3" id="KW-1185">Reference proteome</keyword>
<evidence type="ECO:0000259" key="1">
    <source>
        <dbReference type="PROSITE" id="PS51910"/>
    </source>
</evidence>
<evidence type="ECO:0000313" key="3">
    <source>
        <dbReference type="Proteomes" id="UP000198348"/>
    </source>
</evidence>
<dbReference type="Proteomes" id="UP000198348">
    <property type="component" value="Unassembled WGS sequence"/>
</dbReference>
<accession>A0A238X3Z5</accession>
<dbReference type="Gene3D" id="3.10.50.10">
    <property type="match status" value="1"/>
</dbReference>
<dbReference type="AlphaFoldDB" id="A0A238X3Z5"/>
<organism evidence="2 3">
    <name type="scientific">Haloechinothrix alba</name>
    <dbReference type="NCBI Taxonomy" id="664784"/>
    <lineage>
        <taxon>Bacteria</taxon>
        <taxon>Bacillati</taxon>
        <taxon>Actinomycetota</taxon>
        <taxon>Actinomycetes</taxon>
        <taxon>Pseudonocardiales</taxon>
        <taxon>Pseudonocardiaceae</taxon>
        <taxon>Haloechinothrix</taxon>
    </lineage>
</organism>
<gene>
    <name evidence="2" type="ORF">SAMN06265360_10923</name>
</gene>
<dbReference type="InterPro" id="IPR011583">
    <property type="entry name" value="Chitinase_II/V-like_cat"/>
</dbReference>
<sequence>MARIDRPTGRLPTRLTRRTLLVGAAGALMLVGYRKTVEALYGPSSPTVGRERRVAGYVPYYDQQAAFDTADAQADVFDLIHPVWYSLEASGEVVLADDEHVRVDRARVRRLKSAGVRILPTCTNLRNGSWEPELVKAMLADPGARRRHVEALVELAVEFGYDGIDIDYEDLTAAERDPYSRFLESLGDALRAEGKSLISSVYAKHTEPGPDPHSQAQDYAAIGAACDQVGVMAYDFHWADSQAGPTAPRDWVEETVSWAVTQIPPEKVRLGIVLLGYDWPRGGRGETVTYEDAMRLAEQHDVEVLDERSADGPHFVYTDGSGREREVWFENAYSAAAKLELVDDYDLGGAFFWRLGYEDTRTWDLIEPRGS</sequence>
<proteinExistence type="predicted"/>
<dbReference type="RefSeq" id="WP_089301286.1">
    <property type="nucleotide sequence ID" value="NZ_FZNW01000009.1"/>
</dbReference>
<dbReference type="InterPro" id="IPR029070">
    <property type="entry name" value="Chitinase_insertion_sf"/>
</dbReference>
<dbReference type="GO" id="GO:0008061">
    <property type="term" value="F:chitin binding"/>
    <property type="evidence" value="ECO:0007669"/>
    <property type="project" value="InterPro"/>
</dbReference>
<dbReference type="EMBL" id="FZNW01000009">
    <property type="protein sequence ID" value="SNR53372.1"/>
    <property type="molecule type" value="Genomic_DNA"/>
</dbReference>
<name>A0A238X3Z5_9PSEU</name>
<evidence type="ECO:0000313" key="2">
    <source>
        <dbReference type="EMBL" id="SNR53372.1"/>
    </source>
</evidence>
<dbReference type="SMART" id="SM00636">
    <property type="entry name" value="Glyco_18"/>
    <property type="match status" value="1"/>
</dbReference>
<dbReference type="GO" id="GO:0005975">
    <property type="term" value="P:carbohydrate metabolic process"/>
    <property type="evidence" value="ECO:0007669"/>
    <property type="project" value="InterPro"/>
</dbReference>
<dbReference type="PROSITE" id="PS51910">
    <property type="entry name" value="GH18_2"/>
    <property type="match status" value="1"/>
</dbReference>
<dbReference type="Gene3D" id="3.20.20.80">
    <property type="entry name" value="Glycosidases"/>
    <property type="match status" value="1"/>
</dbReference>
<dbReference type="InterPro" id="IPR017853">
    <property type="entry name" value="GH"/>
</dbReference>
<dbReference type="SUPFAM" id="SSF51445">
    <property type="entry name" value="(Trans)glycosidases"/>
    <property type="match status" value="1"/>
</dbReference>
<dbReference type="InterPro" id="IPR001223">
    <property type="entry name" value="Glyco_hydro18_cat"/>
</dbReference>
<dbReference type="OrthoDB" id="99456at2"/>
<protein>
    <submittedName>
        <fullName evidence="2">Spore germination protein YaaH</fullName>
    </submittedName>
</protein>
<feature type="domain" description="GH18" evidence="1">
    <location>
        <begin position="55"/>
        <end position="371"/>
    </location>
</feature>
<reference evidence="2 3" key="1">
    <citation type="submission" date="2017-06" db="EMBL/GenBank/DDBJ databases">
        <authorList>
            <person name="Kim H.J."/>
            <person name="Triplett B.A."/>
        </authorList>
    </citation>
    <scope>NUCLEOTIDE SEQUENCE [LARGE SCALE GENOMIC DNA]</scope>
    <source>
        <strain evidence="2 3">DSM 45207</strain>
    </source>
</reference>
<dbReference type="PANTHER" id="PTHR46066:SF2">
    <property type="entry name" value="CHITINASE DOMAIN-CONTAINING PROTEIN 1"/>
    <property type="match status" value="1"/>
</dbReference>